<sequence length="526" mass="58665">MNRREFNLLLSATVGATAFMGKAAVAQEQGETLTALIQPEPPILNLGINQQTPTGVVGGKMYEGLLSYARDLTPQPLLADSWEISEDGLTYTFKLVQNAKWHDGQPFTSADVVFSCKQLLPETHPRARAVFDRCASIEAPDDFTVVFKLKSPFPAFIMAFETASAPILPRHQLEGKDFKKEGAELPPIGTGPFKLNEWVKGSHIHLTAVEDYYRPDQPKLKEIFYRVVPDAASRAVALEQGEAQLAQWQDIEPFDVERLSSLDHLDITTDGYEYFSPMVWIELNCRKPPMNDKRFRQALTHLIDRDFVRDRIFFGLANSATGPISSSMRFYDKDVKTYEPSVEKATALLDEMGLKPGADGNRVSLKFTMVPAGEVWTRIAEYIRQSFSQAGIAVELQSNDLAGWVSAVSNGDFDISGNQLYQNGDPALGVARTYISSNIRKGVMFSNTSGYSNPKVDELFEAAAVELDQAKRQALYTEVQQLLVEEMPVLWLCEQKYPTIYDNRLKDVVTSSTGVNANFGTTHFEA</sequence>
<keyword evidence="3" id="KW-0732">Signal</keyword>
<comment type="subcellular location">
    <subcellularLocation>
        <location evidence="1">Periplasm</location>
    </subcellularLocation>
</comment>
<organism evidence="5 6">
    <name type="scientific">Tianweitania populi</name>
    <dbReference type="NCBI Taxonomy" id="1607949"/>
    <lineage>
        <taxon>Bacteria</taxon>
        <taxon>Pseudomonadati</taxon>
        <taxon>Pseudomonadota</taxon>
        <taxon>Alphaproteobacteria</taxon>
        <taxon>Hyphomicrobiales</taxon>
        <taxon>Phyllobacteriaceae</taxon>
        <taxon>Tianweitania</taxon>
    </lineage>
</organism>
<reference evidence="5" key="1">
    <citation type="journal article" date="2014" name="Int. J. Syst. Evol. Microbiol.">
        <title>Complete genome sequence of Corynebacterium casei LMG S-19264T (=DSM 44701T), isolated from a smear-ripened cheese.</title>
        <authorList>
            <consortium name="US DOE Joint Genome Institute (JGI-PGF)"/>
            <person name="Walter F."/>
            <person name="Albersmeier A."/>
            <person name="Kalinowski J."/>
            <person name="Ruckert C."/>
        </authorList>
    </citation>
    <scope>NUCLEOTIDE SEQUENCE</scope>
    <source>
        <strain evidence="5">KCTC 42249</strain>
    </source>
</reference>
<name>A0A8J3DXT2_9HYPH</name>
<dbReference type="RefSeq" id="WP_189506549.1">
    <property type="nucleotide sequence ID" value="NZ_BMZQ01000004.1"/>
</dbReference>
<dbReference type="PANTHER" id="PTHR30290:SF38">
    <property type="entry name" value="D,D-DIPEPTIDE-BINDING PERIPLASMIC PROTEIN DDPA-RELATED"/>
    <property type="match status" value="1"/>
</dbReference>
<dbReference type="InterPro" id="IPR039424">
    <property type="entry name" value="SBP_5"/>
</dbReference>
<proteinExistence type="inferred from homology"/>
<protein>
    <submittedName>
        <fullName evidence="5">Peptide ABC transporter substrate-binding protein</fullName>
    </submittedName>
</protein>
<gene>
    <name evidence="5" type="ORF">GCM10016234_35310</name>
</gene>
<reference evidence="5" key="2">
    <citation type="submission" date="2020-09" db="EMBL/GenBank/DDBJ databases">
        <authorList>
            <person name="Sun Q."/>
            <person name="Kim S."/>
        </authorList>
    </citation>
    <scope>NUCLEOTIDE SEQUENCE</scope>
    <source>
        <strain evidence="5">KCTC 42249</strain>
    </source>
</reference>
<evidence type="ECO:0000256" key="1">
    <source>
        <dbReference type="ARBA" id="ARBA00004418"/>
    </source>
</evidence>
<dbReference type="CDD" id="cd08517">
    <property type="entry name" value="PBP2_NikA_DppA_OppA_like_13"/>
    <property type="match status" value="1"/>
</dbReference>
<comment type="caution">
    <text evidence="5">The sequence shown here is derived from an EMBL/GenBank/DDBJ whole genome shotgun (WGS) entry which is preliminary data.</text>
</comment>
<dbReference type="Gene3D" id="3.10.105.10">
    <property type="entry name" value="Dipeptide-binding Protein, Domain 3"/>
    <property type="match status" value="1"/>
</dbReference>
<dbReference type="InterPro" id="IPR000914">
    <property type="entry name" value="SBP_5_dom"/>
</dbReference>
<dbReference type="AlphaFoldDB" id="A0A8J3DXT2"/>
<keyword evidence="6" id="KW-1185">Reference proteome</keyword>
<dbReference type="SUPFAM" id="SSF53850">
    <property type="entry name" value="Periplasmic binding protein-like II"/>
    <property type="match status" value="1"/>
</dbReference>
<evidence type="ECO:0000313" key="6">
    <source>
        <dbReference type="Proteomes" id="UP000630142"/>
    </source>
</evidence>
<evidence type="ECO:0000259" key="4">
    <source>
        <dbReference type="Pfam" id="PF00496"/>
    </source>
</evidence>
<evidence type="ECO:0000256" key="3">
    <source>
        <dbReference type="ARBA" id="ARBA00022729"/>
    </source>
</evidence>
<comment type="similarity">
    <text evidence="2">Belongs to the bacterial solute-binding protein 5 family.</text>
</comment>
<dbReference type="PANTHER" id="PTHR30290">
    <property type="entry name" value="PERIPLASMIC BINDING COMPONENT OF ABC TRANSPORTER"/>
    <property type="match status" value="1"/>
</dbReference>
<dbReference type="GO" id="GO:0015833">
    <property type="term" value="P:peptide transport"/>
    <property type="evidence" value="ECO:0007669"/>
    <property type="project" value="TreeGrafter"/>
</dbReference>
<dbReference type="GO" id="GO:0030288">
    <property type="term" value="C:outer membrane-bounded periplasmic space"/>
    <property type="evidence" value="ECO:0007669"/>
    <property type="project" value="UniProtKB-ARBA"/>
</dbReference>
<evidence type="ECO:0000313" key="5">
    <source>
        <dbReference type="EMBL" id="GHD21719.1"/>
    </source>
</evidence>
<dbReference type="InterPro" id="IPR030678">
    <property type="entry name" value="Peptide/Ni-bd"/>
</dbReference>
<dbReference type="PIRSF" id="PIRSF002741">
    <property type="entry name" value="MppA"/>
    <property type="match status" value="1"/>
</dbReference>
<dbReference type="GO" id="GO:0043190">
    <property type="term" value="C:ATP-binding cassette (ABC) transporter complex"/>
    <property type="evidence" value="ECO:0007669"/>
    <property type="project" value="InterPro"/>
</dbReference>
<dbReference type="EMBL" id="BMZQ01000004">
    <property type="protein sequence ID" value="GHD21719.1"/>
    <property type="molecule type" value="Genomic_DNA"/>
</dbReference>
<accession>A0A8J3DXT2</accession>
<dbReference type="Pfam" id="PF00496">
    <property type="entry name" value="SBP_bac_5"/>
    <property type="match status" value="1"/>
</dbReference>
<dbReference type="Gene3D" id="3.40.190.10">
    <property type="entry name" value="Periplasmic binding protein-like II"/>
    <property type="match status" value="1"/>
</dbReference>
<dbReference type="Proteomes" id="UP000630142">
    <property type="component" value="Unassembled WGS sequence"/>
</dbReference>
<evidence type="ECO:0000256" key="2">
    <source>
        <dbReference type="ARBA" id="ARBA00005695"/>
    </source>
</evidence>
<feature type="domain" description="Solute-binding protein family 5" evidence="4">
    <location>
        <begin position="73"/>
        <end position="435"/>
    </location>
</feature>
<dbReference type="GO" id="GO:1904680">
    <property type="term" value="F:peptide transmembrane transporter activity"/>
    <property type="evidence" value="ECO:0007669"/>
    <property type="project" value="TreeGrafter"/>
</dbReference>